<organism evidence="2 3">
    <name type="scientific">Rhizophagus irregularis</name>
    <dbReference type="NCBI Taxonomy" id="588596"/>
    <lineage>
        <taxon>Eukaryota</taxon>
        <taxon>Fungi</taxon>
        <taxon>Fungi incertae sedis</taxon>
        <taxon>Mucoromycota</taxon>
        <taxon>Glomeromycotina</taxon>
        <taxon>Glomeromycetes</taxon>
        <taxon>Glomerales</taxon>
        <taxon>Glomeraceae</taxon>
        <taxon>Rhizophagus</taxon>
    </lineage>
</organism>
<proteinExistence type="predicted"/>
<dbReference type="AlphaFoldDB" id="A0A2I1HG75"/>
<feature type="transmembrane region" description="Helical" evidence="1">
    <location>
        <begin position="228"/>
        <end position="245"/>
    </location>
</feature>
<reference evidence="2 3" key="1">
    <citation type="submission" date="2015-10" db="EMBL/GenBank/DDBJ databases">
        <title>Genome analyses suggest a sexual origin of heterokaryosis in a supposedly ancient asexual fungus.</title>
        <authorList>
            <person name="Ropars J."/>
            <person name="Sedzielewska K."/>
            <person name="Noel J."/>
            <person name="Charron P."/>
            <person name="Farinelli L."/>
            <person name="Marton T."/>
            <person name="Kruger M."/>
            <person name="Pelin A."/>
            <person name="Brachmann A."/>
            <person name="Corradi N."/>
        </authorList>
    </citation>
    <scope>NUCLEOTIDE SEQUENCE [LARGE SCALE GENOMIC DNA]</scope>
    <source>
        <strain evidence="2 3">A4</strain>
    </source>
</reference>
<evidence type="ECO:0000313" key="3">
    <source>
        <dbReference type="Proteomes" id="UP000234323"/>
    </source>
</evidence>
<keyword evidence="1" id="KW-1133">Transmembrane helix</keyword>
<comment type="caution">
    <text evidence="2">The sequence shown here is derived from an EMBL/GenBank/DDBJ whole genome shotgun (WGS) entry which is preliminary data.</text>
</comment>
<accession>A0A2I1HG75</accession>
<keyword evidence="3" id="KW-1185">Reference proteome</keyword>
<feature type="transmembrane region" description="Helical" evidence="1">
    <location>
        <begin position="195"/>
        <end position="216"/>
    </location>
</feature>
<name>A0A2I1HG75_9GLOM</name>
<gene>
    <name evidence="2" type="ORF">RhiirA4_479305</name>
</gene>
<feature type="transmembrane region" description="Helical" evidence="1">
    <location>
        <begin position="80"/>
        <end position="102"/>
    </location>
</feature>
<dbReference type="Proteomes" id="UP000234323">
    <property type="component" value="Unassembled WGS sequence"/>
</dbReference>
<dbReference type="EMBL" id="LLXI01002745">
    <property type="protein sequence ID" value="PKY57893.1"/>
    <property type="molecule type" value="Genomic_DNA"/>
</dbReference>
<feature type="transmembrane region" description="Helical" evidence="1">
    <location>
        <begin position="163"/>
        <end position="183"/>
    </location>
</feature>
<evidence type="ECO:0000256" key="1">
    <source>
        <dbReference type="SAM" id="Phobius"/>
    </source>
</evidence>
<evidence type="ECO:0000313" key="2">
    <source>
        <dbReference type="EMBL" id="PKY57893.1"/>
    </source>
</evidence>
<feature type="transmembrane region" description="Helical" evidence="1">
    <location>
        <begin position="44"/>
        <end position="68"/>
    </location>
</feature>
<protein>
    <submittedName>
        <fullName evidence="2">Uncharacterized protein</fullName>
    </submittedName>
</protein>
<sequence length="305" mass="34272">MAEGPAQIMLEEPTLIEKGEREIHLKELRETAKKNLDLVKNQRLSLITITSVITFLTGIAFILLYIHIKASKGSPLIPEIVGKSITGAGVLTALLTGLKGLFNMSSKKKDNSNIISPVFLPEIDNAIVERSLRSETTNDELKQVKKVIENRNKNLRNMNRFHLGWNIVMCSLIILSIFGGFIVPNSLIGWGIELIIIGLLGLMYVVIISSFLSLSVTNTAEFSEASKFFVRILILFLLPSGIKVIKDKNKYKNKCLKNIPFIKKKYLPCTFEDDLVVLHVTITGHEKEYIRNLLFGVNHECSFCK</sequence>
<keyword evidence="1" id="KW-0812">Transmembrane</keyword>
<keyword evidence="1" id="KW-0472">Membrane</keyword>